<name>A0A395JAT9_9HELO</name>
<evidence type="ECO:0000313" key="2">
    <source>
        <dbReference type="EMBL" id="RAL67829.1"/>
    </source>
</evidence>
<feature type="compositionally biased region" description="Pro residues" evidence="1">
    <location>
        <begin position="111"/>
        <end position="124"/>
    </location>
</feature>
<proteinExistence type="predicted"/>
<dbReference type="EMBL" id="QKRW01000002">
    <property type="protein sequence ID" value="RAL67829.1"/>
    <property type="molecule type" value="Genomic_DNA"/>
</dbReference>
<organism evidence="2 3">
    <name type="scientific">Monilinia fructigena</name>
    <dbReference type="NCBI Taxonomy" id="38457"/>
    <lineage>
        <taxon>Eukaryota</taxon>
        <taxon>Fungi</taxon>
        <taxon>Dikarya</taxon>
        <taxon>Ascomycota</taxon>
        <taxon>Pezizomycotina</taxon>
        <taxon>Leotiomycetes</taxon>
        <taxon>Helotiales</taxon>
        <taxon>Sclerotiniaceae</taxon>
        <taxon>Monilinia</taxon>
    </lineage>
</organism>
<evidence type="ECO:0000313" key="3">
    <source>
        <dbReference type="Proteomes" id="UP000249056"/>
    </source>
</evidence>
<feature type="compositionally biased region" description="Low complexity" evidence="1">
    <location>
        <begin position="71"/>
        <end position="82"/>
    </location>
</feature>
<dbReference type="Proteomes" id="UP000249056">
    <property type="component" value="Unassembled WGS sequence"/>
</dbReference>
<feature type="region of interest" description="Disordered" evidence="1">
    <location>
        <begin position="205"/>
        <end position="240"/>
    </location>
</feature>
<accession>A0A395JAT9</accession>
<sequence>MASNSTTSRRRRKNQLSFSTVNIGTSTSQGSGASLNSPSPLVLGYSGGKLVLTPITPPSNSSSKIEDQESPRSPTPRSSVPSLALPQAPVNHPSRALGDRSFLSPFAKPQSPSPLPPRPRPSPPSATMDNQPTTLAAQSEDVEFDALINLTEGEGTEVPAAAAREPLLITSSEFPANTGADEQQWRAAVHANNPSPNPFNLTLPDRAHRRSGSRAGSTIKGGSGQTATINSGSPSSEPAATLAMGPDLEVNFAEMMASLERYGSGDLTESAGAGVGEEAVDVSLVGISIDPRLETSTAATNYSIAEVAAVNTEISIG</sequence>
<dbReference type="AlphaFoldDB" id="A0A395JAT9"/>
<feature type="region of interest" description="Disordered" evidence="1">
    <location>
        <begin position="1"/>
        <end position="131"/>
    </location>
</feature>
<evidence type="ECO:0000256" key="1">
    <source>
        <dbReference type="SAM" id="MobiDB-lite"/>
    </source>
</evidence>
<gene>
    <name evidence="2" type="ORF">DID88_008556</name>
</gene>
<dbReference type="OrthoDB" id="3552010at2759"/>
<comment type="caution">
    <text evidence="2">The sequence shown here is derived from an EMBL/GenBank/DDBJ whole genome shotgun (WGS) entry which is preliminary data.</text>
</comment>
<feature type="compositionally biased region" description="Polar residues" evidence="1">
    <location>
        <begin position="225"/>
        <end position="238"/>
    </location>
</feature>
<feature type="compositionally biased region" description="Polar residues" evidence="1">
    <location>
        <begin position="15"/>
        <end position="39"/>
    </location>
</feature>
<keyword evidence="3" id="KW-1185">Reference proteome</keyword>
<protein>
    <submittedName>
        <fullName evidence="2">Uncharacterized protein</fullName>
    </submittedName>
</protein>
<reference evidence="2 3" key="1">
    <citation type="submission" date="2018-06" db="EMBL/GenBank/DDBJ databases">
        <title>Genome Sequence of the Brown Rot Fungal Pathogen Monilinia fructigena.</title>
        <authorList>
            <person name="Landi L."/>
            <person name="De Miccolis Angelini R.M."/>
            <person name="Pollastro S."/>
            <person name="Abate D."/>
            <person name="Faretra F."/>
            <person name="Romanazzi G."/>
        </authorList>
    </citation>
    <scope>NUCLEOTIDE SEQUENCE [LARGE SCALE GENOMIC DNA]</scope>
    <source>
        <strain evidence="2 3">Mfrg269</strain>
    </source>
</reference>